<name>A0A9X1BA14_9GAMM</name>
<keyword evidence="2" id="KW-0170">Cobalt</keyword>
<dbReference type="PROSITE" id="PS51332">
    <property type="entry name" value="B12_BINDING"/>
    <property type="match status" value="1"/>
</dbReference>
<proteinExistence type="predicted"/>
<dbReference type="PANTHER" id="PTHR45833:SF1">
    <property type="entry name" value="METHIONINE SYNTHASE"/>
    <property type="match status" value="1"/>
</dbReference>
<evidence type="ECO:0000313" key="5">
    <source>
        <dbReference type="Proteomes" id="UP001138802"/>
    </source>
</evidence>
<dbReference type="Pfam" id="PF02607">
    <property type="entry name" value="B12-binding_2"/>
    <property type="match status" value="1"/>
</dbReference>
<feature type="domain" description="B12-binding" evidence="3">
    <location>
        <begin position="240"/>
        <end position="367"/>
    </location>
</feature>
<dbReference type="PANTHER" id="PTHR45833">
    <property type="entry name" value="METHIONINE SYNTHASE"/>
    <property type="match status" value="1"/>
</dbReference>
<dbReference type="AlphaFoldDB" id="A0A9X1BA14"/>
<dbReference type="InterPro" id="IPR036724">
    <property type="entry name" value="Cobalamin-bd_sf"/>
</dbReference>
<dbReference type="GO" id="GO:0050667">
    <property type="term" value="P:homocysteine metabolic process"/>
    <property type="evidence" value="ECO:0007669"/>
    <property type="project" value="TreeGrafter"/>
</dbReference>
<keyword evidence="5" id="KW-1185">Reference proteome</keyword>
<accession>A0A9X1BA14</accession>
<keyword evidence="1" id="KW-0479">Metal-binding</keyword>
<reference evidence="4 5" key="1">
    <citation type="journal article" date="2020" name="Microorganisms">
        <title>Osmotic Adaptation and Compatible Solute Biosynthesis of Phototrophic Bacteria as Revealed from Genome Analyses.</title>
        <authorList>
            <person name="Imhoff J.F."/>
            <person name="Rahn T."/>
            <person name="Kunzel S."/>
            <person name="Keller A."/>
            <person name="Neulinger S.C."/>
        </authorList>
    </citation>
    <scope>NUCLEOTIDE SEQUENCE [LARGE SCALE GENOMIC DNA]</scope>
    <source>
        <strain evidence="4 5">DSM 21303</strain>
    </source>
</reference>
<sequence>MAKTDHAHLRVSVSAAQAYEAHAADLASRVSRLLLDHPVLKDFCATQHYRLIESNHRNHASFMAEILRTDNFDLLIETLPWVYFTYHNQGVPFAYFEAEFAAWISVLEERLTPAEAAPLTCVYRWMQQRHPKTVQAAQTYQVSSQVASCTTPHATAVSEIIEQLLAGEHGVVLGRCENLLRQGMVFPQLLQTIFYPAMIEVGRRWEQGRVSVAMEHQATAMTYRILSSLYSAQPYPTTLRGKAIVAAVANEFHELGAWMVTTCLELDGWEVTLLGPDTSTEMLVRTVLEEQPAFIGLSVCLPSHVQAARDTVQALRGALGPATDTKILVGGRAFLTAPALIDSVGGDLFLSDCEAAVRWARTLRVAA</sequence>
<dbReference type="SUPFAM" id="SSF52242">
    <property type="entry name" value="Cobalamin (vitamin B12)-binding domain"/>
    <property type="match status" value="1"/>
</dbReference>
<dbReference type="InterPro" id="IPR006158">
    <property type="entry name" value="Cobalamin-bd"/>
</dbReference>
<evidence type="ECO:0000259" key="3">
    <source>
        <dbReference type="PROSITE" id="PS51332"/>
    </source>
</evidence>
<evidence type="ECO:0000256" key="1">
    <source>
        <dbReference type="ARBA" id="ARBA00022723"/>
    </source>
</evidence>
<dbReference type="InterPro" id="IPR036594">
    <property type="entry name" value="Meth_synthase_dom"/>
</dbReference>
<dbReference type="EMBL" id="NRSD01000014">
    <property type="protein sequence ID" value="MBK1645606.1"/>
    <property type="molecule type" value="Genomic_DNA"/>
</dbReference>
<dbReference type="GO" id="GO:0031419">
    <property type="term" value="F:cobalamin binding"/>
    <property type="evidence" value="ECO:0007669"/>
    <property type="project" value="InterPro"/>
</dbReference>
<protein>
    <submittedName>
        <fullName evidence="4">Cobalamin-binding protein</fullName>
    </submittedName>
</protein>
<dbReference type="InterPro" id="IPR003759">
    <property type="entry name" value="Cbl-bd_cap"/>
</dbReference>
<organism evidence="4 5">
    <name type="scientific">Thiocapsa imhoffii</name>
    <dbReference type="NCBI Taxonomy" id="382777"/>
    <lineage>
        <taxon>Bacteria</taxon>
        <taxon>Pseudomonadati</taxon>
        <taxon>Pseudomonadota</taxon>
        <taxon>Gammaproteobacteria</taxon>
        <taxon>Chromatiales</taxon>
        <taxon>Chromatiaceae</taxon>
        <taxon>Thiocapsa</taxon>
    </lineage>
</organism>
<dbReference type="InterPro" id="IPR050554">
    <property type="entry name" value="Met_Synthase/Corrinoid"/>
</dbReference>
<dbReference type="Pfam" id="PF02310">
    <property type="entry name" value="B12-binding"/>
    <property type="match status" value="1"/>
</dbReference>
<dbReference type="RefSeq" id="WP_200388420.1">
    <property type="nucleotide sequence ID" value="NZ_NRSD01000014.1"/>
</dbReference>
<dbReference type="GO" id="GO:0046653">
    <property type="term" value="P:tetrahydrofolate metabolic process"/>
    <property type="evidence" value="ECO:0007669"/>
    <property type="project" value="TreeGrafter"/>
</dbReference>
<evidence type="ECO:0000256" key="2">
    <source>
        <dbReference type="ARBA" id="ARBA00023285"/>
    </source>
</evidence>
<dbReference type="Proteomes" id="UP001138802">
    <property type="component" value="Unassembled WGS sequence"/>
</dbReference>
<gene>
    <name evidence="4" type="ORF">CKO25_13315</name>
</gene>
<dbReference type="GO" id="GO:0005829">
    <property type="term" value="C:cytosol"/>
    <property type="evidence" value="ECO:0007669"/>
    <property type="project" value="TreeGrafter"/>
</dbReference>
<evidence type="ECO:0000313" key="4">
    <source>
        <dbReference type="EMBL" id="MBK1645606.1"/>
    </source>
</evidence>
<comment type="caution">
    <text evidence="4">The sequence shown here is derived from an EMBL/GenBank/DDBJ whole genome shotgun (WGS) entry which is preliminary data.</text>
</comment>
<dbReference type="Gene3D" id="3.40.50.280">
    <property type="entry name" value="Cobalamin-binding domain"/>
    <property type="match status" value="1"/>
</dbReference>
<dbReference type="GO" id="GO:0008705">
    <property type="term" value="F:methionine synthase activity"/>
    <property type="evidence" value="ECO:0007669"/>
    <property type="project" value="TreeGrafter"/>
</dbReference>
<dbReference type="GO" id="GO:0046872">
    <property type="term" value="F:metal ion binding"/>
    <property type="evidence" value="ECO:0007669"/>
    <property type="project" value="UniProtKB-KW"/>
</dbReference>
<dbReference type="Gene3D" id="1.10.1240.10">
    <property type="entry name" value="Methionine synthase domain"/>
    <property type="match status" value="1"/>
</dbReference>